<dbReference type="OrthoDB" id="2309723at2759"/>
<dbReference type="Proteomes" id="UP000277300">
    <property type="component" value="Unassembled WGS sequence"/>
</dbReference>
<dbReference type="AlphaFoldDB" id="A0A3F2RDI4"/>
<gene>
    <name evidence="1" type="ORF">BBP00_00009803</name>
</gene>
<reference evidence="1 2" key="1">
    <citation type="submission" date="2018-07" db="EMBL/GenBank/DDBJ databases">
        <title>Genome sequencing of oomycete isolates from Chile give support for New Zealand origin for Phytophthora kernoviae and make available the first Nothophytophthora sp. genome.</title>
        <authorList>
            <person name="Studholme D.J."/>
            <person name="Sanfuentes E."/>
            <person name="Panda P."/>
            <person name="Hill R."/>
            <person name="Sambles C."/>
            <person name="Grant M."/>
            <person name="Williams N.M."/>
            <person name="Mcdougal R.L."/>
        </authorList>
    </citation>
    <scope>NUCLEOTIDE SEQUENCE [LARGE SCALE GENOMIC DNA]</scope>
    <source>
        <strain evidence="1">Chile6</strain>
    </source>
</reference>
<protein>
    <submittedName>
        <fullName evidence="1">Uncharacterized protein</fullName>
    </submittedName>
</protein>
<organism evidence="1 2">
    <name type="scientific">Phytophthora kernoviae</name>
    <dbReference type="NCBI Taxonomy" id="325452"/>
    <lineage>
        <taxon>Eukaryota</taxon>
        <taxon>Sar</taxon>
        <taxon>Stramenopiles</taxon>
        <taxon>Oomycota</taxon>
        <taxon>Peronosporomycetes</taxon>
        <taxon>Peronosporales</taxon>
        <taxon>Peronosporaceae</taxon>
        <taxon>Phytophthora</taxon>
    </lineage>
</organism>
<comment type="caution">
    <text evidence="1">The sequence shown here is derived from an EMBL/GenBank/DDBJ whole genome shotgun (WGS) entry which is preliminary data.</text>
</comment>
<evidence type="ECO:0000313" key="1">
    <source>
        <dbReference type="EMBL" id="RLN51793.1"/>
    </source>
</evidence>
<accession>A0A3F2RDI4</accession>
<sequence>MKADKQHLNEFPNVVGRVFGFVLLYYVRDLYHIPGLKRSVRWDHLKIGVENKTFDAVTEDPFMGYDAAHERGQFA</sequence>
<evidence type="ECO:0000313" key="2">
    <source>
        <dbReference type="Proteomes" id="UP000277300"/>
    </source>
</evidence>
<name>A0A3F2RDI4_9STRA</name>
<proteinExistence type="predicted"/>
<dbReference type="EMBL" id="MBDO02000869">
    <property type="protein sequence ID" value="RLN51793.1"/>
    <property type="molecule type" value="Genomic_DNA"/>
</dbReference>